<sequence>MATMKVIGNELHVRFSGWERPAVWRASLVVPLAAVRRIEGIDKPLGHVRGGRMGFLISGVVKVGVWGLGTGSLQLVSVRRNVGALRVTLDRKVSGGRFEELLISTKSADKVAEEIGARADS</sequence>
<dbReference type="RefSeq" id="WP_196926065.1">
    <property type="nucleotide sequence ID" value="NZ_CP108567.1"/>
</dbReference>
<evidence type="ECO:0000313" key="1">
    <source>
        <dbReference type="EMBL" id="MBG6064952.1"/>
    </source>
</evidence>
<accession>A0ABS0JD15</accession>
<dbReference type="Proteomes" id="UP000614915">
    <property type="component" value="Unassembled WGS sequence"/>
</dbReference>
<comment type="caution">
    <text evidence="1">The sequence shown here is derived from an EMBL/GenBank/DDBJ whole genome shotgun (WGS) entry which is preliminary data.</text>
</comment>
<keyword evidence="2" id="KW-1185">Reference proteome</keyword>
<name>A0ABS0JD15_9ACTN</name>
<proteinExistence type="predicted"/>
<reference evidence="1 2" key="1">
    <citation type="submission" date="2020-11" db="EMBL/GenBank/DDBJ databases">
        <title>Sequencing the genomes of 1000 actinobacteria strains.</title>
        <authorList>
            <person name="Klenk H.-P."/>
        </authorList>
    </citation>
    <scope>NUCLEOTIDE SEQUENCE [LARGE SCALE GENOMIC DNA]</scope>
    <source>
        <strain evidence="1 2">DSM 101692</strain>
    </source>
</reference>
<evidence type="ECO:0000313" key="2">
    <source>
        <dbReference type="Proteomes" id="UP000614915"/>
    </source>
</evidence>
<protein>
    <submittedName>
        <fullName evidence="1">Uncharacterized protein</fullName>
    </submittedName>
</protein>
<gene>
    <name evidence="1" type="ORF">IW248_001239</name>
</gene>
<organism evidence="1 2">
    <name type="scientific">Micromonospora ureilytica</name>
    <dbReference type="NCBI Taxonomy" id="709868"/>
    <lineage>
        <taxon>Bacteria</taxon>
        <taxon>Bacillati</taxon>
        <taxon>Actinomycetota</taxon>
        <taxon>Actinomycetes</taxon>
        <taxon>Micromonosporales</taxon>
        <taxon>Micromonosporaceae</taxon>
        <taxon>Micromonospora</taxon>
    </lineage>
</organism>
<dbReference type="EMBL" id="JADOTX010000001">
    <property type="protein sequence ID" value="MBG6064952.1"/>
    <property type="molecule type" value="Genomic_DNA"/>
</dbReference>